<organism evidence="1 2">
    <name type="scientific">Vigna angularis var. angularis</name>
    <dbReference type="NCBI Taxonomy" id="157739"/>
    <lineage>
        <taxon>Eukaryota</taxon>
        <taxon>Viridiplantae</taxon>
        <taxon>Streptophyta</taxon>
        <taxon>Embryophyta</taxon>
        <taxon>Tracheophyta</taxon>
        <taxon>Spermatophyta</taxon>
        <taxon>Magnoliopsida</taxon>
        <taxon>eudicotyledons</taxon>
        <taxon>Gunneridae</taxon>
        <taxon>Pentapetalae</taxon>
        <taxon>rosids</taxon>
        <taxon>fabids</taxon>
        <taxon>Fabales</taxon>
        <taxon>Fabaceae</taxon>
        <taxon>Papilionoideae</taxon>
        <taxon>50 kb inversion clade</taxon>
        <taxon>NPAAA clade</taxon>
        <taxon>indigoferoid/millettioid clade</taxon>
        <taxon>Phaseoleae</taxon>
        <taxon>Vigna</taxon>
    </lineage>
</organism>
<keyword evidence="2" id="KW-1185">Reference proteome</keyword>
<name>A0A0S3RK93_PHAAN</name>
<evidence type="ECO:0000313" key="2">
    <source>
        <dbReference type="Proteomes" id="UP000291084"/>
    </source>
</evidence>
<evidence type="ECO:0000313" key="1">
    <source>
        <dbReference type="EMBL" id="BAT81036.1"/>
    </source>
</evidence>
<protein>
    <submittedName>
        <fullName evidence="1">Uncharacterized protein</fullName>
    </submittedName>
</protein>
<sequence length="125" mass="14909">MHSQENHRDSQASHATTYIHFHLTIKFNMKKSCGRRLLCREVEKKEGPPLIGNSRPWCSIKIFSHSYLHMDMEAKGRSTCKKSFIQQQLHTFQLHHSLVQQLSQEWRWVINLKCFNHQRDNIIII</sequence>
<proteinExistence type="predicted"/>
<accession>A0A0S3RK93</accession>
<dbReference type="AlphaFoldDB" id="A0A0S3RK93"/>
<dbReference type="EMBL" id="AP015036">
    <property type="protein sequence ID" value="BAT81036.1"/>
    <property type="molecule type" value="Genomic_DNA"/>
</dbReference>
<dbReference type="Proteomes" id="UP000291084">
    <property type="component" value="Chromosome 3"/>
</dbReference>
<reference evidence="1 2" key="1">
    <citation type="journal article" date="2015" name="Sci. Rep.">
        <title>The power of single molecule real-time sequencing technology in the de novo assembly of a eukaryotic genome.</title>
        <authorList>
            <person name="Sakai H."/>
            <person name="Naito K."/>
            <person name="Ogiso-Tanaka E."/>
            <person name="Takahashi Y."/>
            <person name="Iseki K."/>
            <person name="Muto C."/>
            <person name="Satou K."/>
            <person name="Teruya K."/>
            <person name="Shiroma A."/>
            <person name="Shimoji M."/>
            <person name="Hirano T."/>
            <person name="Itoh T."/>
            <person name="Kaga A."/>
            <person name="Tomooka N."/>
        </authorList>
    </citation>
    <scope>NUCLEOTIDE SEQUENCE [LARGE SCALE GENOMIC DNA]</scope>
    <source>
        <strain evidence="2">cv. Shumari</strain>
    </source>
</reference>
<gene>
    <name evidence="1" type="primary">Vigan.03G068500</name>
    <name evidence="1" type="ORF">VIGAN_03068500</name>
</gene>